<reference evidence="2" key="1">
    <citation type="journal article" date="2015" name="Nature">
        <title>Complex archaea that bridge the gap between prokaryotes and eukaryotes.</title>
        <authorList>
            <person name="Spang A."/>
            <person name="Saw J.H."/>
            <person name="Jorgensen S.L."/>
            <person name="Zaremba-Niedzwiedzka K."/>
            <person name="Martijn J."/>
            <person name="Lind A.E."/>
            <person name="van Eijk R."/>
            <person name="Schleper C."/>
            <person name="Guy L."/>
            <person name="Ettema T.J."/>
        </authorList>
    </citation>
    <scope>NUCLEOTIDE SEQUENCE</scope>
</reference>
<feature type="non-terminal residue" evidence="2">
    <location>
        <position position="1"/>
    </location>
</feature>
<accession>A0A0F9EMT3</accession>
<protein>
    <submittedName>
        <fullName evidence="2">Uncharacterized protein</fullName>
    </submittedName>
</protein>
<organism evidence="2">
    <name type="scientific">marine sediment metagenome</name>
    <dbReference type="NCBI Taxonomy" id="412755"/>
    <lineage>
        <taxon>unclassified sequences</taxon>
        <taxon>metagenomes</taxon>
        <taxon>ecological metagenomes</taxon>
    </lineage>
</organism>
<evidence type="ECO:0000256" key="1">
    <source>
        <dbReference type="SAM" id="MobiDB-lite"/>
    </source>
</evidence>
<gene>
    <name evidence="2" type="ORF">LCGC14_2407890</name>
</gene>
<name>A0A0F9EMT3_9ZZZZ</name>
<comment type="caution">
    <text evidence="2">The sequence shown here is derived from an EMBL/GenBank/DDBJ whole genome shotgun (WGS) entry which is preliminary data.</text>
</comment>
<evidence type="ECO:0000313" key="2">
    <source>
        <dbReference type="EMBL" id="KKL25178.1"/>
    </source>
</evidence>
<proteinExistence type="predicted"/>
<feature type="region of interest" description="Disordered" evidence="1">
    <location>
        <begin position="1"/>
        <end position="22"/>
    </location>
</feature>
<sequence>DVVEHDRAGSDPTTKESNIYGLKMWPTGHPEVADIKPTEGYEALPI</sequence>
<dbReference type="AlphaFoldDB" id="A0A0F9EMT3"/>
<dbReference type="EMBL" id="LAZR01036310">
    <property type="protein sequence ID" value="KKL25178.1"/>
    <property type="molecule type" value="Genomic_DNA"/>
</dbReference>